<feature type="transmembrane region" description="Helical" evidence="1">
    <location>
        <begin position="36"/>
        <end position="58"/>
    </location>
</feature>
<dbReference type="AlphaFoldDB" id="A0A443HXG0"/>
<organism evidence="2 3">
    <name type="scientific">Byssochlamys spectabilis</name>
    <name type="common">Paecilomyces variotii</name>
    <dbReference type="NCBI Taxonomy" id="264951"/>
    <lineage>
        <taxon>Eukaryota</taxon>
        <taxon>Fungi</taxon>
        <taxon>Dikarya</taxon>
        <taxon>Ascomycota</taxon>
        <taxon>Pezizomycotina</taxon>
        <taxon>Eurotiomycetes</taxon>
        <taxon>Eurotiomycetidae</taxon>
        <taxon>Eurotiales</taxon>
        <taxon>Thermoascaceae</taxon>
        <taxon>Paecilomyces</taxon>
    </lineage>
</organism>
<reference evidence="2 3" key="1">
    <citation type="journal article" date="2018" name="Front. Microbiol.">
        <title>Genomic and genetic insights into a cosmopolitan fungus, Paecilomyces variotii (Eurotiales).</title>
        <authorList>
            <person name="Urquhart A.S."/>
            <person name="Mondo S.J."/>
            <person name="Makela M.R."/>
            <person name="Hane J.K."/>
            <person name="Wiebenga A."/>
            <person name="He G."/>
            <person name="Mihaltcheva S."/>
            <person name="Pangilinan J."/>
            <person name="Lipzen A."/>
            <person name="Barry K."/>
            <person name="de Vries R.P."/>
            <person name="Grigoriev I.V."/>
            <person name="Idnurm A."/>
        </authorList>
    </citation>
    <scope>NUCLEOTIDE SEQUENCE [LARGE SCALE GENOMIC DNA]</scope>
    <source>
        <strain evidence="2 3">CBS 101075</strain>
    </source>
</reference>
<dbReference type="GeneID" id="39599755"/>
<name>A0A443HXG0_BYSSP</name>
<keyword evidence="1" id="KW-1133">Transmembrane helix</keyword>
<comment type="caution">
    <text evidence="2">The sequence shown here is derived from an EMBL/GenBank/DDBJ whole genome shotgun (WGS) entry which is preliminary data.</text>
</comment>
<evidence type="ECO:0000313" key="2">
    <source>
        <dbReference type="EMBL" id="RWQ96440.1"/>
    </source>
</evidence>
<sequence length="62" mass="7417">MFNNKTRTVRECLQFSVLVRQSQSVPKQEKFAYLEFIIEMLIVEGNIVSTLYLVLWSYKKKK</sequence>
<dbReference type="VEuPathDB" id="FungiDB:C8Q69DRAFT_465273"/>
<dbReference type="RefSeq" id="XP_028486085.1">
    <property type="nucleotide sequence ID" value="XM_028630478.1"/>
</dbReference>
<dbReference type="Proteomes" id="UP000283841">
    <property type="component" value="Unassembled WGS sequence"/>
</dbReference>
<accession>A0A443HXG0</accession>
<gene>
    <name evidence="2" type="ORF">C8Q69DRAFT_465273</name>
</gene>
<proteinExistence type="predicted"/>
<keyword evidence="1" id="KW-0472">Membrane</keyword>
<evidence type="ECO:0000313" key="3">
    <source>
        <dbReference type="Proteomes" id="UP000283841"/>
    </source>
</evidence>
<evidence type="ECO:0000256" key="1">
    <source>
        <dbReference type="SAM" id="Phobius"/>
    </source>
</evidence>
<keyword evidence="3" id="KW-1185">Reference proteome</keyword>
<keyword evidence="1" id="KW-0812">Transmembrane</keyword>
<protein>
    <submittedName>
        <fullName evidence="2">Uncharacterized protein</fullName>
    </submittedName>
</protein>
<dbReference type="EMBL" id="RCNU01000004">
    <property type="protein sequence ID" value="RWQ96440.1"/>
    <property type="molecule type" value="Genomic_DNA"/>
</dbReference>